<name>A0ABN7AKF7_9HEMI</name>
<protein>
    <submittedName>
        <fullName evidence="2">Uncharacterized protein</fullName>
    </submittedName>
</protein>
<feature type="compositionally biased region" description="Basic and acidic residues" evidence="1">
    <location>
        <begin position="55"/>
        <end position="74"/>
    </location>
</feature>
<organism evidence="2 3">
    <name type="scientific">Nesidiocoris tenuis</name>
    <dbReference type="NCBI Taxonomy" id="355587"/>
    <lineage>
        <taxon>Eukaryota</taxon>
        <taxon>Metazoa</taxon>
        <taxon>Ecdysozoa</taxon>
        <taxon>Arthropoda</taxon>
        <taxon>Hexapoda</taxon>
        <taxon>Insecta</taxon>
        <taxon>Pterygota</taxon>
        <taxon>Neoptera</taxon>
        <taxon>Paraneoptera</taxon>
        <taxon>Hemiptera</taxon>
        <taxon>Heteroptera</taxon>
        <taxon>Panheteroptera</taxon>
        <taxon>Cimicomorpha</taxon>
        <taxon>Miridae</taxon>
        <taxon>Dicyphina</taxon>
        <taxon>Nesidiocoris</taxon>
    </lineage>
</organism>
<keyword evidence="3" id="KW-1185">Reference proteome</keyword>
<sequence>MNHDFEKAIRLRPLLISVFFLTGPGRNEVWENSGVKLRKFQTHHRKGGKITKLRSSGDPREDPIEWLERNHESL</sequence>
<reference evidence="2 3" key="1">
    <citation type="submission" date="2023-09" db="EMBL/GenBank/DDBJ databases">
        <title>Nesidiocoris tenuis whole genome shotgun sequence.</title>
        <authorList>
            <person name="Shibata T."/>
            <person name="Shimoda M."/>
            <person name="Kobayashi T."/>
            <person name="Uehara T."/>
        </authorList>
    </citation>
    <scope>NUCLEOTIDE SEQUENCE [LARGE SCALE GENOMIC DNA]</scope>
    <source>
        <strain evidence="2 3">Japan</strain>
    </source>
</reference>
<evidence type="ECO:0000313" key="2">
    <source>
        <dbReference type="EMBL" id="BES92538.1"/>
    </source>
</evidence>
<accession>A0ABN7AKF7</accession>
<dbReference type="EMBL" id="AP028911">
    <property type="protein sequence ID" value="BES92538.1"/>
    <property type="molecule type" value="Genomic_DNA"/>
</dbReference>
<proteinExistence type="predicted"/>
<evidence type="ECO:0000256" key="1">
    <source>
        <dbReference type="SAM" id="MobiDB-lite"/>
    </source>
</evidence>
<feature type="compositionally biased region" description="Basic residues" evidence="1">
    <location>
        <begin position="41"/>
        <end position="52"/>
    </location>
</feature>
<dbReference type="Proteomes" id="UP001307889">
    <property type="component" value="Chromosome 3"/>
</dbReference>
<feature type="region of interest" description="Disordered" evidence="1">
    <location>
        <begin position="41"/>
        <end position="74"/>
    </location>
</feature>
<gene>
    <name evidence="2" type="ORF">NTJ_05347</name>
</gene>
<evidence type="ECO:0000313" key="3">
    <source>
        <dbReference type="Proteomes" id="UP001307889"/>
    </source>
</evidence>